<accession>A0A9W8ISM2</accession>
<organism evidence="1 2">
    <name type="scientific">Candolleomyces eurysporus</name>
    <dbReference type="NCBI Taxonomy" id="2828524"/>
    <lineage>
        <taxon>Eukaryota</taxon>
        <taxon>Fungi</taxon>
        <taxon>Dikarya</taxon>
        <taxon>Basidiomycota</taxon>
        <taxon>Agaricomycotina</taxon>
        <taxon>Agaricomycetes</taxon>
        <taxon>Agaricomycetidae</taxon>
        <taxon>Agaricales</taxon>
        <taxon>Agaricineae</taxon>
        <taxon>Psathyrellaceae</taxon>
        <taxon>Candolleomyces</taxon>
    </lineage>
</organism>
<protein>
    <submittedName>
        <fullName evidence="1">Uncharacterized protein</fullName>
    </submittedName>
</protein>
<sequence length="197" mass="22651">MMEHLVILLNHRNITFLARNNQIWCFLHITNLACKAVLGAITNVGLAALNDDKEDPESEPVSEAPDRDIIAHTRTLIRVIRASSLCHDRFATIQQSLHPDQQLLELIHDVDTCWSSMLLMIECFVELKELADYVEEIEEIPVYMLAIPVILPAIKLVWHQKYKNELVDWAKQLLINSVSHYTFFYVFVAESLILLSS</sequence>
<gene>
    <name evidence="1" type="ORF">H1R20_g16046</name>
</gene>
<dbReference type="OrthoDB" id="3262464at2759"/>
<reference evidence="1" key="1">
    <citation type="submission" date="2022-06" db="EMBL/GenBank/DDBJ databases">
        <title>Genome Sequence of Candolleomyces eurysporus.</title>
        <authorList>
            <person name="Buettner E."/>
        </authorList>
    </citation>
    <scope>NUCLEOTIDE SEQUENCE</scope>
    <source>
        <strain evidence="1">VTCC 930004</strain>
    </source>
</reference>
<dbReference type="Proteomes" id="UP001140091">
    <property type="component" value="Unassembled WGS sequence"/>
</dbReference>
<dbReference type="AlphaFoldDB" id="A0A9W8ISM2"/>
<evidence type="ECO:0000313" key="1">
    <source>
        <dbReference type="EMBL" id="KAJ2921049.1"/>
    </source>
</evidence>
<comment type="caution">
    <text evidence="1">The sequence shown here is derived from an EMBL/GenBank/DDBJ whole genome shotgun (WGS) entry which is preliminary data.</text>
</comment>
<dbReference type="EMBL" id="JANBPK010001688">
    <property type="protein sequence ID" value="KAJ2921049.1"/>
    <property type="molecule type" value="Genomic_DNA"/>
</dbReference>
<keyword evidence="2" id="KW-1185">Reference proteome</keyword>
<feature type="non-terminal residue" evidence="1">
    <location>
        <position position="1"/>
    </location>
</feature>
<proteinExistence type="predicted"/>
<name>A0A9W8ISM2_9AGAR</name>
<evidence type="ECO:0000313" key="2">
    <source>
        <dbReference type="Proteomes" id="UP001140091"/>
    </source>
</evidence>